<feature type="DNA-binding region" description="H-T-H motif" evidence="4">
    <location>
        <begin position="31"/>
        <end position="50"/>
    </location>
</feature>
<dbReference type="Proteomes" id="UP001524547">
    <property type="component" value="Unassembled WGS sequence"/>
</dbReference>
<dbReference type="SUPFAM" id="SSF46689">
    <property type="entry name" value="Homeodomain-like"/>
    <property type="match status" value="1"/>
</dbReference>
<comment type="caution">
    <text evidence="6">The sequence shown here is derived from an EMBL/GenBank/DDBJ whole genome shotgun (WGS) entry which is preliminary data.</text>
</comment>
<evidence type="ECO:0000313" key="6">
    <source>
        <dbReference type="EMBL" id="MCQ8241564.1"/>
    </source>
</evidence>
<sequence>MRGERSDARRNRERLIREARAMFAEGAAELRLDELARRAGVGIGTLYRHFPDRSALIEAVYREEIASLGLAARDLSAAEAPLAALRAWMLLFIDYIAAKRLIAPALDTAGGGRSTVLAEGNVAVIEAIDMLVARAVAAGELRDTVEPLDLLRAIAGLAYLSNNPGWTDSARRLIDILLAGSRP</sequence>
<dbReference type="InterPro" id="IPR036271">
    <property type="entry name" value="Tet_transcr_reg_TetR-rel_C_sf"/>
</dbReference>
<evidence type="ECO:0000256" key="1">
    <source>
        <dbReference type="ARBA" id="ARBA00023015"/>
    </source>
</evidence>
<evidence type="ECO:0000313" key="7">
    <source>
        <dbReference type="Proteomes" id="UP001524547"/>
    </source>
</evidence>
<feature type="domain" description="HTH tetR-type" evidence="5">
    <location>
        <begin position="9"/>
        <end position="68"/>
    </location>
</feature>
<evidence type="ECO:0000256" key="4">
    <source>
        <dbReference type="PROSITE-ProRule" id="PRU00335"/>
    </source>
</evidence>
<name>A0ABT1VYZ7_9PROT</name>
<keyword evidence="1" id="KW-0805">Transcription regulation</keyword>
<protein>
    <submittedName>
        <fullName evidence="6">TetR family transcriptional regulator</fullName>
    </submittedName>
</protein>
<keyword evidence="2 4" id="KW-0238">DNA-binding</keyword>
<reference evidence="6 7" key="1">
    <citation type="submission" date="2022-06" db="EMBL/GenBank/DDBJ databases">
        <title>Rhizosaccharibacter gen. nov. sp. nov. KSS12, endophytic bacteria isolated from sugarcane.</title>
        <authorList>
            <person name="Pitiwittayakul N."/>
        </authorList>
    </citation>
    <scope>NUCLEOTIDE SEQUENCE [LARGE SCALE GENOMIC DNA]</scope>
    <source>
        <strain evidence="6 7">KSS12</strain>
    </source>
</reference>
<proteinExistence type="predicted"/>
<dbReference type="Pfam" id="PF00440">
    <property type="entry name" value="TetR_N"/>
    <property type="match status" value="1"/>
</dbReference>
<dbReference type="EMBL" id="JAMZEJ010000007">
    <property type="protein sequence ID" value="MCQ8241564.1"/>
    <property type="molecule type" value="Genomic_DNA"/>
</dbReference>
<dbReference type="Pfam" id="PF21597">
    <property type="entry name" value="TetR_C_43"/>
    <property type="match status" value="1"/>
</dbReference>
<dbReference type="Gene3D" id="1.10.357.10">
    <property type="entry name" value="Tetracycline Repressor, domain 2"/>
    <property type="match status" value="1"/>
</dbReference>
<dbReference type="PRINTS" id="PR00455">
    <property type="entry name" value="HTHTETR"/>
</dbReference>
<evidence type="ECO:0000256" key="2">
    <source>
        <dbReference type="ARBA" id="ARBA00023125"/>
    </source>
</evidence>
<dbReference type="RefSeq" id="WP_422920312.1">
    <property type="nucleotide sequence ID" value="NZ_JAMZEJ010000007.1"/>
</dbReference>
<organism evidence="6 7">
    <name type="scientific">Rhizosaccharibacter radicis</name>
    <dbReference type="NCBI Taxonomy" id="2782605"/>
    <lineage>
        <taxon>Bacteria</taxon>
        <taxon>Pseudomonadati</taxon>
        <taxon>Pseudomonadota</taxon>
        <taxon>Alphaproteobacteria</taxon>
        <taxon>Acetobacterales</taxon>
        <taxon>Acetobacteraceae</taxon>
        <taxon>Rhizosaccharibacter</taxon>
    </lineage>
</organism>
<dbReference type="InterPro" id="IPR009057">
    <property type="entry name" value="Homeodomain-like_sf"/>
</dbReference>
<keyword evidence="3" id="KW-0804">Transcription</keyword>
<dbReference type="InterPro" id="IPR001647">
    <property type="entry name" value="HTH_TetR"/>
</dbReference>
<keyword evidence="7" id="KW-1185">Reference proteome</keyword>
<evidence type="ECO:0000256" key="3">
    <source>
        <dbReference type="ARBA" id="ARBA00023163"/>
    </source>
</evidence>
<dbReference type="PROSITE" id="PS50977">
    <property type="entry name" value="HTH_TETR_2"/>
    <property type="match status" value="1"/>
</dbReference>
<accession>A0ABT1VYZ7</accession>
<dbReference type="SUPFAM" id="SSF48498">
    <property type="entry name" value="Tetracyclin repressor-like, C-terminal domain"/>
    <property type="match status" value="1"/>
</dbReference>
<dbReference type="PANTHER" id="PTHR30055:SF234">
    <property type="entry name" value="HTH-TYPE TRANSCRIPTIONAL REGULATOR BETI"/>
    <property type="match status" value="1"/>
</dbReference>
<dbReference type="PANTHER" id="PTHR30055">
    <property type="entry name" value="HTH-TYPE TRANSCRIPTIONAL REGULATOR RUTR"/>
    <property type="match status" value="1"/>
</dbReference>
<gene>
    <name evidence="6" type="ORF">NFI88_12025</name>
</gene>
<dbReference type="InterPro" id="IPR050109">
    <property type="entry name" value="HTH-type_TetR-like_transc_reg"/>
</dbReference>
<evidence type="ECO:0000259" key="5">
    <source>
        <dbReference type="PROSITE" id="PS50977"/>
    </source>
</evidence>
<dbReference type="InterPro" id="IPR049445">
    <property type="entry name" value="TetR_SbtR-like_C"/>
</dbReference>